<evidence type="ECO:0000256" key="11">
    <source>
        <dbReference type="ARBA" id="ARBA00022833"/>
    </source>
</evidence>
<evidence type="ECO:0000256" key="12">
    <source>
        <dbReference type="ARBA" id="ARBA00023242"/>
    </source>
</evidence>
<keyword evidence="11" id="KW-0862">Zinc</keyword>
<evidence type="ECO:0000256" key="3">
    <source>
        <dbReference type="ARBA" id="ARBA00004496"/>
    </source>
</evidence>
<keyword evidence="10" id="KW-0378">Hydrolase</keyword>
<dbReference type="AlphaFoldDB" id="A0A6P5KVY5"/>
<sequence>MDSKKGPSMGDATLRRRIKPWEFEAFFNPQELRKETCLLYEIKWGTSHNIWRNSNQNTSQHAEINFMEKFTSERHFKPSVKCSITWFLSWSPCWRCSKAIREFLNQYPNVTLVIFVSRLYWHMDQRHRQELKDLVSSGATIQIMSYSEYHHCWRNFVDYPPGEEDHWPKYPTLWIMLYVLELHCIILGLPPCLKISVRHSDQLVLFSLDLRDCHYQRIPYHVLAATGIVRPFVIWR</sequence>
<dbReference type="GO" id="GO:0090209">
    <property type="term" value="P:negative regulation of triglyceride metabolic process"/>
    <property type="evidence" value="ECO:0007669"/>
    <property type="project" value="Ensembl"/>
</dbReference>
<dbReference type="PANTHER" id="PTHR13857">
    <property type="entry name" value="MRNA EDITING ENZYME"/>
    <property type="match status" value="1"/>
</dbReference>
<comment type="catalytic activity">
    <reaction evidence="17">
        <text>cytidine(6666) in apoB mRNA + H2O + H(+) = uridine(6666) in apoB mRNA + NH4(+)</text>
        <dbReference type="Rhea" id="RHEA:21772"/>
        <dbReference type="Rhea" id="RHEA-COMP:13888"/>
        <dbReference type="Rhea" id="RHEA-COMP:13889"/>
        <dbReference type="ChEBI" id="CHEBI:15377"/>
        <dbReference type="ChEBI" id="CHEBI:15378"/>
        <dbReference type="ChEBI" id="CHEBI:28938"/>
        <dbReference type="ChEBI" id="CHEBI:65315"/>
        <dbReference type="ChEBI" id="CHEBI:82748"/>
        <dbReference type="EC" id="3.5.4.36"/>
    </reaction>
    <physiologicalReaction direction="left-to-right" evidence="17">
        <dbReference type="Rhea" id="RHEA:21773"/>
    </physiologicalReaction>
</comment>
<evidence type="ECO:0000256" key="6">
    <source>
        <dbReference type="ARBA" id="ARBA00014786"/>
    </source>
</evidence>
<evidence type="ECO:0000256" key="14">
    <source>
        <dbReference type="ARBA" id="ARBA00045552"/>
    </source>
</evidence>
<evidence type="ECO:0000256" key="1">
    <source>
        <dbReference type="ARBA" id="ARBA00001947"/>
    </source>
</evidence>
<keyword evidence="7" id="KW-0963">Cytoplasm</keyword>
<dbReference type="GO" id="GO:0042127">
    <property type="term" value="P:regulation of cell population proliferation"/>
    <property type="evidence" value="ECO:0007669"/>
    <property type="project" value="Ensembl"/>
</dbReference>
<dbReference type="PROSITE" id="PS51747">
    <property type="entry name" value="CYT_DCMP_DEAMINASES_2"/>
    <property type="match status" value="1"/>
</dbReference>
<dbReference type="RefSeq" id="XP_020850070.1">
    <property type="nucleotide sequence ID" value="XM_020994411.1"/>
</dbReference>
<dbReference type="GO" id="GO:0048255">
    <property type="term" value="P:mRNA stabilization"/>
    <property type="evidence" value="ECO:0007669"/>
    <property type="project" value="Ensembl"/>
</dbReference>
<dbReference type="GO" id="GO:0030895">
    <property type="term" value="C:apolipoprotein B mRNA editing enzyme complex"/>
    <property type="evidence" value="ECO:0007669"/>
    <property type="project" value="Ensembl"/>
</dbReference>
<keyword evidence="19" id="KW-1185">Reference proteome</keyword>
<dbReference type="GO" id="GO:0005737">
    <property type="term" value="C:cytoplasm"/>
    <property type="evidence" value="ECO:0007669"/>
    <property type="project" value="UniProtKB-SubCell"/>
</dbReference>
<dbReference type="GO" id="GO:0042953">
    <property type="term" value="P:lipoprotein transport"/>
    <property type="evidence" value="ECO:0007669"/>
    <property type="project" value="Ensembl"/>
</dbReference>
<evidence type="ECO:0000313" key="20">
    <source>
        <dbReference type="RefSeq" id="XP_020850070.1"/>
    </source>
</evidence>
<dbReference type="GeneID" id="110213875"/>
<evidence type="ECO:0000256" key="4">
    <source>
        <dbReference type="ARBA" id="ARBA00006576"/>
    </source>
</evidence>
<dbReference type="CTD" id="339"/>
<comment type="catalytic activity">
    <reaction evidence="16">
        <text>a cytidine in mRNA + H2O + H(+) = a uridine in mRNA + NH4(+)</text>
        <dbReference type="Rhea" id="RHEA:74355"/>
        <dbReference type="Rhea" id="RHEA-COMP:14658"/>
        <dbReference type="Rhea" id="RHEA-COMP:15145"/>
        <dbReference type="ChEBI" id="CHEBI:15377"/>
        <dbReference type="ChEBI" id="CHEBI:15378"/>
        <dbReference type="ChEBI" id="CHEBI:28938"/>
        <dbReference type="ChEBI" id="CHEBI:65315"/>
        <dbReference type="ChEBI" id="CHEBI:82748"/>
    </reaction>
    <physiologicalReaction direction="left-to-right" evidence="16">
        <dbReference type="Rhea" id="RHEA:74356"/>
    </physiologicalReaction>
</comment>
<dbReference type="GO" id="GO:0016556">
    <property type="term" value="P:mRNA modification"/>
    <property type="evidence" value="ECO:0007669"/>
    <property type="project" value="Ensembl"/>
</dbReference>
<dbReference type="FunCoup" id="A0A6P5KVY5">
    <property type="interactions" value="13"/>
</dbReference>
<dbReference type="GO" id="GO:0008270">
    <property type="term" value="F:zinc ion binding"/>
    <property type="evidence" value="ECO:0007669"/>
    <property type="project" value="InterPro"/>
</dbReference>
<evidence type="ECO:0000259" key="18">
    <source>
        <dbReference type="PROSITE" id="PS51747"/>
    </source>
</evidence>
<evidence type="ECO:0000256" key="13">
    <source>
        <dbReference type="ARBA" id="ARBA00031639"/>
    </source>
</evidence>
<dbReference type="InterPro" id="IPR016192">
    <property type="entry name" value="APOBEC/CMP_deaminase_Zn-bd"/>
</dbReference>
<dbReference type="PROSITE" id="PS00903">
    <property type="entry name" value="CYT_DCMP_DEAMINASES_1"/>
    <property type="match status" value="1"/>
</dbReference>
<dbReference type="Gene3D" id="3.40.140.10">
    <property type="entry name" value="Cytidine Deaminase, domain 2"/>
    <property type="match status" value="1"/>
</dbReference>
<comment type="subcellular location">
    <subcellularLocation>
        <location evidence="3">Cytoplasm</location>
    </subcellularLocation>
    <subcellularLocation>
        <location evidence="2">Nucleus</location>
    </subcellularLocation>
</comment>
<accession>A0A6P5KVY5</accession>
<dbReference type="GO" id="GO:2000623">
    <property type="term" value="P:negative regulation of nuclear-transcribed mRNA catabolic process, nonsense-mediated decay"/>
    <property type="evidence" value="ECO:0007669"/>
    <property type="project" value="Ensembl"/>
</dbReference>
<dbReference type="GO" id="GO:0016554">
    <property type="term" value="P:cytidine to uridine editing"/>
    <property type="evidence" value="ECO:0007669"/>
    <property type="project" value="Ensembl"/>
</dbReference>
<dbReference type="GO" id="GO:0034383">
    <property type="term" value="P:low-density lipoprotein particle clearance"/>
    <property type="evidence" value="ECO:0007669"/>
    <property type="project" value="Ensembl"/>
</dbReference>
<dbReference type="InParanoid" id="A0A6P5KVY5"/>
<dbReference type="GO" id="GO:0006397">
    <property type="term" value="P:mRNA processing"/>
    <property type="evidence" value="ECO:0007669"/>
    <property type="project" value="UniProtKB-KW"/>
</dbReference>
<dbReference type="GO" id="GO:0044029">
    <property type="term" value="P:positive regulation of gene expression via chromosomal CpG island demethylation"/>
    <property type="evidence" value="ECO:0007669"/>
    <property type="project" value="Ensembl"/>
</dbReference>
<evidence type="ECO:0000256" key="17">
    <source>
        <dbReference type="ARBA" id="ARBA00049310"/>
    </source>
</evidence>
<comment type="similarity">
    <text evidence="4">Belongs to the cytidine and deoxycytidylate deaminase family.</text>
</comment>
<dbReference type="InterPro" id="IPR050610">
    <property type="entry name" value="APOBEC_Cyt_Deaminase"/>
</dbReference>
<dbReference type="InterPro" id="IPR041547">
    <property type="entry name" value="APOBEC1"/>
</dbReference>
<comment type="subunit">
    <text evidence="15">Homodimer. Interacts with A1CF; form an mRNA editing complex. Interacts with RBM47; form an mRNA editing complex. Found in a complex with CELF2/CUGBP2 and A1CF. Interacts with HNRPAB. Interacts with SYNCRIP.</text>
</comment>
<dbReference type="EC" id="3.5.4.36" evidence="5"/>
<dbReference type="Pfam" id="PF18774">
    <property type="entry name" value="APOBEC4_like"/>
    <property type="match status" value="1"/>
</dbReference>
<organism evidence="19 20">
    <name type="scientific">Phascolarctos cinereus</name>
    <name type="common">Koala</name>
    <dbReference type="NCBI Taxonomy" id="38626"/>
    <lineage>
        <taxon>Eukaryota</taxon>
        <taxon>Metazoa</taxon>
        <taxon>Chordata</taxon>
        <taxon>Craniata</taxon>
        <taxon>Vertebrata</taxon>
        <taxon>Euteleostomi</taxon>
        <taxon>Mammalia</taxon>
        <taxon>Metatheria</taxon>
        <taxon>Diprotodontia</taxon>
        <taxon>Phascolarctidae</taxon>
        <taxon>Phascolarctos</taxon>
    </lineage>
</organism>
<dbReference type="Proteomes" id="UP000515140">
    <property type="component" value="Unplaced"/>
</dbReference>
<comment type="function">
    <text evidence="14">Cytidine deaminase catalyzing the cytidine to uridine postranscriptional editing of a variety of mRNAs. Form complexes with cofactors that confer differential editing activity and selectivity. Responsible for the postranscriptional editing of a CAA codon for Gln to a UAA codon for stop in the apolipoprotein B mRNA. Also involved in CGA (Arg) to UGA (Stop) editing in the NF1 mRNA. May also play a role in the epigenetic regulation of gene expression by participating in DNA demethylation.</text>
</comment>
<dbReference type="GO" id="GO:0006641">
    <property type="term" value="P:triglyceride metabolic process"/>
    <property type="evidence" value="ECO:0007669"/>
    <property type="project" value="Ensembl"/>
</dbReference>
<reference evidence="20" key="1">
    <citation type="submission" date="2025-08" db="UniProtKB">
        <authorList>
            <consortium name="RefSeq"/>
        </authorList>
    </citation>
    <scope>IDENTIFICATION</scope>
    <source>
        <tissue evidence="20">Spleen</tissue>
    </source>
</reference>
<evidence type="ECO:0000256" key="16">
    <source>
        <dbReference type="ARBA" id="ARBA00049034"/>
    </source>
</evidence>
<evidence type="ECO:0000256" key="5">
    <source>
        <dbReference type="ARBA" id="ARBA00012742"/>
    </source>
</evidence>
<evidence type="ECO:0000256" key="9">
    <source>
        <dbReference type="ARBA" id="ARBA00022723"/>
    </source>
</evidence>
<name>A0A6P5KVY5_PHACI</name>
<protein>
    <recommendedName>
        <fullName evidence="6">C-&gt;U-editing enzyme APOBEC-1</fullName>
        <ecNumber evidence="5">3.5.4.36</ecNumber>
    </recommendedName>
    <alternativeName>
        <fullName evidence="13">mRNA(cytosine(6666)) deaminase 1</fullName>
    </alternativeName>
</protein>
<dbReference type="SUPFAM" id="SSF53927">
    <property type="entry name" value="Cytidine deaminase-like"/>
    <property type="match status" value="1"/>
</dbReference>
<evidence type="ECO:0000256" key="8">
    <source>
        <dbReference type="ARBA" id="ARBA00022664"/>
    </source>
</evidence>
<dbReference type="GO" id="GO:0010332">
    <property type="term" value="P:response to gamma radiation"/>
    <property type="evidence" value="ECO:0007669"/>
    <property type="project" value="Ensembl"/>
</dbReference>
<keyword evidence="8" id="KW-0507">mRNA processing</keyword>
<dbReference type="OMA" id="LTLQNCH"/>
<dbReference type="FunFam" id="3.40.140.10:FF:000049">
    <property type="entry name" value="C-&gt;U-editing enzyme APOBEC-1 isoform X2"/>
    <property type="match status" value="1"/>
</dbReference>
<comment type="cofactor">
    <cofactor evidence="1">
        <name>Zn(2+)</name>
        <dbReference type="ChEBI" id="CHEBI:29105"/>
    </cofactor>
</comment>
<evidence type="ECO:0000256" key="7">
    <source>
        <dbReference type="ARBA" id="ARBA00022490"/>
    </source>
</evidence>
<dbReference type="GO" id="GO:0035925">
    <property type="term" value="F:mRNA 3'-UTR AU-rich region binding"/>
    <property type="evidence" value="ECO:0007669"/>
    <property type="project" value="Ensembl"/>
</dbReference>
<keyword evidence="9" id="KW-0479">Metal-binding</keyword>
<evidence type="ECO:0000256" key="10">
    <source>
        <dbReference type="ARBA" id="ARBA00022801"/>
    </source>
</evidence>
<dbReference type="PANTHER" id="PTHR13857:SF26">
    <property type="entry name" value="C-U-EDITING ENZYME APOBEC-1"/>
    <property type="match status" value="1"/>
</dbReference>
<dbReference type="InterPro" id="IPR002125">
    <property type="entry name" value="CMP_dCMP_dom"/>
</dbReference>
<dbReference type="KEGG" id="pcw:110213875"/>
<evidence type="ECO:0000256" key="2">
    <source>
        <dbReference type="ARBA" id="ARBA00004123"/>
    </source>
</evidence>
<dbReference type="GO" id="GO:0051649">
    <property type="term" value="P:establishment of localization in cell"/>
    <property type="evidence" value="ECO:0007669"/>
    <property type="project" value="Ensembl"/>
</dbReference>
<dbReference type="GO" id="GO:0004126">
    <property type="term" value="F:cytidine deaminase activity"/>
    <property type="evidence" value="ECO:0007669"/>
    <property type="project" value="TreeGrafter"/>
</dbReference>
<gene>
    <name evidence="20" type="primary">APOBEC1</name>
</gene>
<dbReference type="CDD" id="cd01283">
    <property type="entry name" value="cytidine_deaminase"/>
    <property type="match status" value="1"/>
</dbReference>
<dbReference type="InterPro" id="IPR016193">
    <property type="entry name" value="Cytidine_deaminase-like"/>
</dbReference>
<keyword evidence="12" id="KW-0539">Nucleus</keyword>
<evidence type="ECO:0000313" key="19">
    <source>
        <dbReference type="Proteomes" id="UP000515140"/>
    </source>
</evidence>
<dbReference type="GO" id="GO:0042158">
    <property type="term" value="P:lipoprotein biosynthetic process"/>
    <property type="evidence" value="ECO:0007669"/>
    <property type="project" value="Ensembl"/>
</dbReference>
<proteinExistence type="inferred from homology"/>
<feature type="domain" description="CMP/dCMP-type deaminase" evidence="18">
    <location>
        <begin position="10"/>
        <end position="132"/>
    </location>
</feature>
<evidence type="ECO:0000256" key="15">
    <source>
        <dbReference type="ARBA" id="ARBA00046509"/>
    </source>
</evidence>